<dbReference type="Pfam" id="PF18276">
    <property type="entry name" value="TcA_TcB_BD"/>
    <property type="match status" value="1"/>
</dbReference>
<dbReference type="InterPro" id="IPR041079">
    <property type="entry name" value="Neuraminidase-like"/>
</dbReference>
<dbReference type="EMBL" id="RBUA01001177">
    <property type="protein sequence ID" value="RMU48129.1"/>
    <property type="molecule type" value="Genomic_DNA"/>
</dbReference>
<dbReference type="Proteomes" id="UP000280395">
    <property type="component" value="Unassembled WGS sequence"/>
</dbReference>
<organism evidence="4 5">
    <name type="scientific">Pseudomonas syringae pv. avii</name>
    <dbReference type="NCBI Taxonomy" id="663959"/>
    <lineage>
        <taxon>Bacteria</taxon>
        <taxon>Pseudomonadati</taxon>
        <taxon>Pseudomonadota</taxon>
        <taxon>Gammaproteobacteria</taxon>
        <taxon>Pseudomonadales</taxon>
        <taxon>Pseudomonadaceae</taxon>
        <taxon>Pseudomonas</taxon>
        <taxon>Pseudomonas syringae</taxon>
    </lineage>
</organism>
<protein>
    <recommendedName>
        <fullName evidence="6">Toxin</fullName>
    </recommendedName>
</protein>
<feature type="domain" description="Neuraminidase-like" evidence="2">
    <location>
        <begin position="169"/>
        <end position="315"/>
    </location>
</feature>
<dbReference type="Pfam" id="PF20220">
    <property type="entry name" value="ABC_toxin_N"/>
    <property type="match status" value="1"/>
</dbReference>
<evidence type="ECO:0008006" key="6">
    <source>
        <dbReference type="Google" id="ProtNLM"/>
    </source>
</evidence>
<comment type="caution">
    <text evidence="4">The sequence shown here is derived from an EMBL/GenBank/DDBJ whole genome shotgun (WGS) entry which is preliminary data.</text>
</comment>
<evidence type="ECO:0000259" key="2">
    <source>
        <dbReference type="Pfam" id="PF18413"/>
    </source>
</evidence>
<evidence type="ECO:0000313" key="5">
    <source>
        <dbReference type="Proteomes" id="UP000280395"/>
    </source>
</evidence>
<reference evidence="4 5" key="1">
    <citation type="submission" date="2018-08" db="EMBL/GenBank/DDBJ databases">
        <title>Recombination of ecologically and evolutionarily significant loci maintains genetic cohesion in the Pseudomonas syringae species complex.</title>
        <authorList>
            <person name="Dillon M."/>
            <person name="Thakur S."/>
            <person name="Almeida R.N.D."/>
            <person name="Weir B.S."/>
            <person name="Guttman D.S."/>
        </authorList>
    </citation>
    <scope>NUCLEOTIDE SEQUENCE [LARGE SCALE GENOMIC DNA]</scope>
    <source>
        <strain evidence="4 5">ICMP 14479</strain>
    </source>
</reference>
<feature type="domain" description="Tc toxin complex TcA C-terminal TcB-binding" evidence="1">
    <location>
        <begin position="1263"/>
        <end position="1554"/>
    </location>
</feature>
<evidence type="ECO:0000259" key="3">
    <source>
        <dbReference type="Pfam" id="PF20220"/>
    </source>
</evidence>
<evidence type="ECO:0000313" key="4">
    <source>
        <dbReference type="EMBL" id="RMU48129.1"/>
    </source>
</evidence>
<accession>A0A3M5UQF9</accession>
<dbReference type="InterPro" id="IPR046839">
    <property type="entry name" value="ABC_toxin_N"/>
</dbReference>
<gene>
    <name evidence="4" type="ORF">ALP29_00975</name>
</gene>
<dbReference type="Pfam" id="PF18413">
    <property type="entry name" value="Neuraminidase"/>
    <property type="match status" value="1"/>
</dbReference>
<proteinExistence type="predicted"/>
<name>A0A3M5UQF9_PSESX</name>
<sequence>MTMSDTLTQHLNEHLRDAMLGFYLNSVLPEDTAVADTVKTVDDVYTYWLLDPQVRHTVPTTRVASAIASLQQYITGIYLGLEPGYDEQGMSADEQTEWRDRLLSYSLWRAHQQLQHYPATYLSPTLRHDKSDNFRQLENQLNQFRIEPAPLQTAVHSYLSRFEALANIKTLNGYIDGDKDSFASSTYYFTGKPSSENTYYWRTLKMASGDAATPPAWSAWQKIPLSIDDNVPEQTIRPVVFNGRLFVVWAQCINPTSSSRDITRIGRGDVESEKEYQQRLETRIKTTYLQLRLYFSYKKLDDSWSVPQACIQEYSLAQGLDDLSSEDLMSATASIAVLDSKSQPPSLFLGLSAQPNHQTASSHNGVHRHFFQAIRLDQHFNVHWLETQGSTRRMFSWHKESELAGRYLALFGHHNRARFQFRAPDTVQVKVHSLTNDAPHGTTHGWNYEDNQQHIRSLSAESDIRFNRTTSVLEVTTRLAKRFEPHRTVRFSKADALVNLTITLSSSGPAQNETLALGPTAEIFLEGAKLATFSNVRIDLTLKCNETGVSYAQLIKNAANQPTTFTLPQIEKDEENPKSTTFNLRDQRISQEAFDYFFNTPDATYTVTLSFYNHQAQTSSHAYDLVLDKVQVQQKQRLYKPVLMYPKQGHSALPESPHRNNTVLVGLADASRRTLRDTFTELSETHTLEAQIELSPTTLHPYDEDSTDTTASTLTLIHGVLLLESDVHYPDPIILGYALKTATFTLPPDNSTPIIPLAPFIRRLATPPYGAAEFIDFDGSTIESIDKPENKRAPIRTNTCVAGLLAKTAGAGLHELFALAPDAWREPPLPGEEKPSPLDFHGPHGTYYWELFLYLPWLLAQRLNQEQQYAEAETWIRYVFDPVHPSGFWRLPALLTSAPQRHNASSLPHPLATSSAVHFRQALYLLYVDILLNRGDAAYRQMTRDGLADAKLWYIRAKGLLGPRPPLNPVDPWAATTLDKLQNPSTLDSTTVPAGTSRLCRSLSPDLLLRWDKIESRLHNLRHHLDLTGKPLSLPLYAATLTPQTLLAAYQQGAGGASLRPSLRTAQAAHYRFQVLLGHALQAVDNLIQLGATLLSLFERKEQAQYLETQQQQAWDLARLAVEQQAQAVQFDARNQQALLAGRRMVEARVTFFEQQLKRGISPAEAQATQEYQDSARWDTAAAVAQAGAGLAMLIPNIFGTSNGGVRYEGAFHALHATAQGIANDKRANAAHLDRTDLFARRAAEWAHSLEQARLELAQVDAQLQAYTEQQAHTRLQLGLAQTSLAQARSLYDQLGKRFTNAQLYQWLNGQLSTFYYQAYDSSLSLCLAAEACWQEERAQWDKHFIQTQHWTHQYRGFSAGEALKQNLLSMSNAYLTHNERLLEITKTVSLRHLHSQDPVATRDMPWAALKADLVKTGALTFELTLKLFDDDYPGHYLRRIKHVSVSLPATLGPYEDIKAILTQTANTTYLTPAARHTDAAVKKDLRAKQQIALSSGLNDSGLFTLNFDSDERYLPFEYTGAISTWQLTFPNHARQNALLESLTDIIVHLRYTAKNTGGQR</sequence>
<evidence type="ECO:0000259" key="1">
    <source>
        <dbReference type="Pfam" id="PF18276"/>
    </source>
</evidence>
<dbReference type="InterPro" id="IPR040840">
    <property type="entry name" value="TcA_TcB_BD"/>
</dbReference>
<feature type="domain" description="ABC toxin N-terminal" evidence="3">
    <location>
        <begin position="10"/>
        <end position="138"/>
    </location>
</feature>